<protein>
    <submittedName>
        <fullName evidence="1">Uncharacterized protein</fullName>
    </submittedName>
</protein>
<dbReference type="EMBL" id="MLAK01000662">
    <property type="protein sequence ID" value="OHT08596.1"/>
    <property type="molecule type" value="Genomic_DNA"/>
</dbReference>
<reference evidence="1" key="1">
    <citation type="submission" date="2016-10" db="EMBL/GenBank/DDBJ databases">
        <authorList>
            <person name="Benchimol M."/>
            <person name="Almeida L.G."/>
            <person name="Vasconcelos A.T."/>
            <person name="Perreira-Neves A."/>
            <person name="Rosa I.A."/>
            <person name="Tasca T."/>
            <person name="Bogo M.R."/>
            <person name="de Souza W."/>
        </authorList>
    </citation>
    <scope>NUCLEOTIDE SEQUENCE [LARGE SCALE GENOMIC DNA]</scope>
    <source>
        <strain evidence="1">K</strain>
    </source>
</reference>
<comment type="caution">
    <text evidence="1">The sequence shown here is derived from an EMBL/GenBank/DDBJ whole genome shotgun (WGS) entry which is preliminary data.</text>
</comment>
<dbReference type="AlphaFoldDB" id="A0A1J4KFN8"/>
<sequence length="154" mass="18060">MNSKHFLIPRRTVFENCIICICGNYLFFESNHSIFTSITKINGLKDVFISICQVEHAKEIFELAMNSKVKICFHLNGMICFFQKIKPNSPQNIYGKAYEEAKLMFKLCTQDELVFSTNFGKLLNFPQVILFEHVSFTHDIEIDIHRVRKYHLSE</sequence>
<evidence type="ECO:0000313" key="2">
    <source>
        <dbReference type="Proteomes" id="UP000179807"/>
    </source>
</evidence>
<proteinExistence type="predicted"/>
<name>A0A1J4KFN8_9EUKA</name>
<dbReference type="GeneID" id="94837461"/>
<organism evidence="1 2">
    <name type="scientific">Tritrichomonas foetus</name>
    <dbReference type="NCBI Taxonomy" id="1144522"/>
    <lineage>
        <taxon>Eukaryota</taxon>
        <taxon>Metamonada</taxon>
        <taxon>Parabasalia</taxon>
        <taxon>Tritrichomonadida</taxon>
        <taxon>Tritrichomonadidae</taxon>
        <taxon>Tritrichomonas</taxon>
    </lineage>
</organism>
<keyword evidence="2" id="KW-1185">Reference proteome</keyword>
<evidence type="ECO:0000313" key="1">
    <source>
        <dbReference type="EMBL" id="OHT08596.1"/>
    </source>
</evidence>
<dbReference type="VEuPathDB" id="TrichDB:TRFO_22776"/>
<accession>A0A1J4KFN8</accession>
<dbReference type="Proteomes" id="UP000179807">
    <property type="component" value="Unassembled WGS sequence"/>
</dbReference>
<gene>
    <name evidence="1" type="ORF">TRFO_22776</name>
</gene>
<dbReference type="RefSeq" id="XP_068361732.1">
    <property type="nucleotide sequence ID" value="XM_068502757.1"/>
</dbReference>